<dbReference type="InterPro" id="IPR016095">
    <property type="entry name" value="Ribosomal_uL1_3-a/b-sand"/>
</dbReference>
<reference evidence="4 5" key="1">
    <citation type="journal article" date="2020" name="ISME J.">
        <title>Uncovering the hidden diversity of litter-decomposition mechanisms in mushroom-forming fungi.</title>
        <authorList>
            <person name="Floudas D."/>
            <person name="Bentzer J."/>
            <person name="Ahren D."/>
            <person name="Johansson T."/>
            <person name="Persson P."/>
            <person name="Tunlid A."/>
        </authorList>
    </citation>
    <scope>NUCLEOTIDE SEQUENCE [LARGE SCALE GENOMIC DNA]</scope>
    <source>
        <strain evidence="4 5">CBS 406.79</strain>
    </source>
</reference>
<dbReference type="Gene3D" id="3.30.190.20">
    <property type="match status" value="1"/>
</dbReference>
<dbReference type="PANTHER" id="PTHR36427">
    <property type="entry name" value="54S RIBOSOMAL PROTEIN L1, MITOCHONDRIAL"/>
    <property type="match status" value="1"/>
</dbReference>
<proteinExistence type="inferred from homology"/>
<comment type="caution">
    <text evidence="4">The sequence shown here is derived from an EMBL/GenBank/DDBJ whole genome shotgun (WGS) entry which is preliminary data.</text>
</comment>
<protein>
    <recommendedName>
        <fullName evidence="6">50S ribosomal protein L1</fullName>
    </recommendedName>
</protein>
<accession>A0A8H5GKT7</accession>
<evidence type="ECO:0000256" key="3">
    <source>
        <dbReference type="ARBA" id="ARBA00023274"/>
    </source>
</evidence>
<dbReference type="AlphaFoldDB" id="A0A8H5GKT7"/>
<name>A0A8H5GKT7_9AGAR</name>
<keyword evidence="3" id="KW-0687">Ribonucleoprotein</keyword>
<dbReference type="EMBL" id="JAACJN010000146">
    <property type="protein sequence ID" value="KAF5366934.1"/>
    <property type="molecule type" value="Genomic_DNA"/>
</dbReference>
<keyword evidence="5" id="KW-1185">Reference proteome</keyword>
<dbReference type="OrthoDB" id="1747252at2759"/>
<dbReference type="InterPro" id="IPR023674">
    <property type="entry name" value="Ribosomal_uL1-like"/>
</dbReference>
<dbReference type="PANTHER" id="PTHR36427:SF3">
    <property type="entry name" value="LARGE RIBOSOMAL SUBUNIT PROTEIN UL1M"/>
    <property type="match status" value="1"/>
</dbReference>
<dbReference type="SUPFAM" id="SSF56808">
    <property type="entry name" value="Ribosomal protein L1"/>
    <property type="match status" value="1"/>
</dbReference>
<evidence type="ECO:0008006" key="6">
    <source>
        <dbReference type="Google" id="ProtNLM"/>
    </source>
</evidence>
<evidence type="ECO:0000313" key="4">
    <source>
        <dbReference type="EMBL" id="KAF5366934.1"/>
    </source>
</evidence>
<dbReference type="InterPro" id="IPR028364">
    <property type="entry name" value="Ribosomal_uL1/biogenesis"/>
</dbReference>
<dbReference type="Pfam" id="PF00687">
    <property type="entry name" value="Ribosomal_L1"/>
    <property type="match status" value="1"/>
</dbReference>
<evidence type="ECO:0000256" key="1">
    <source>
        <dbReference type="ARBA" id="ARBA00010531"/>
    </source>
</evidence>
<comment type="similarity">
    <text evidence="1">Belongs to the universal ribosomal protein uL1 family.</text>
</comment>
<sequence length="300" mass="33184">MFPFLSLSRQCYSSKPYPFLSRSFTQSSAALARKQEKKIRTPSKKALAAKEKRRAAKVSLAQSKLEQLPLLSAISVLRAVEVASPKAMYELYIKTELGNGVAVPKGRFKLPKEAKARPEEKVLVFAEGRQAEEAKKAGAHIVGGIELIDGVSDLASKPRFDSNLFDVQILNNRIRATTYLCTTSLIRAITPRLGRFLGQQGLMPSERRGTVTDDISGYLQRIQGTSEWKADKTGSIHMPIGSMYFTVDEIARNFRHFMTSVRTATGNVQDNRQKEAKKAVNIGTVKLSSTSGPGIRITDY</sequence>
<dbReference type="GO" id="GO:0005762">
    <property type="term" value="C:mitochondrial large ribosomal subunit"/>
    <property type="evidence" value="ECO:0007669"/>
    <property type="project" value="TreeGrafter"/>
</dbReference>
<dbReference type="Gene3D" id="3.40.50.790">
    <property type="match status" value="1"/>
</dbReference>
<dbReference type="CDD" id="cd00403">
    <property type="entry name" value="Ribosomal_L1"/>
    <property type="match status" value="1"/>
</dbReference>
<dbReference type="Proteomes" id="UP000518752">
    <property type="component" value="Unassembled WGS sequence"/>
</dbReference>
<gene>
    <name evidence="4" type="ORF">D9757_010840</name>
</gene>
<organism evidence="4 5">
    <name type="scientific">Collybiopsis confluens</name>
    <dbReference type="NCBI Taxonomy" id="2823264"/>
    <lineage>
        <taxon>Eukaryota</taxon>
        <taxon>Fungi</taxon>
        <taxon>Dikarya</taxon>
        <taxon>Basidiomycota</taxon>
        <taxon>Agaricomycotina</taxon>
        <taxon>Agaricomycetes</taxon>
        <taxon>Agaricomycetidae</taxon>
        <taxon>Agaricales</taxon>
        <taxon>Marasmiineae</taxon>
        <taxon>Omphalotaceae</taxon>
        <taxon>Collybiopsis</taxon>
    </lineage>
</organism>
<evidence type="ECO:0000256" key="2">
    <source>
        <dbReference type="ARBA" id="ARBA00022980"/>
    </source>
</evidence>
<keyword evidence="2" id="KW-0689">Ribosomal protein</keyword>
<dbReference type="GO" id="GO:0003735">
    <property type="term" value="F:structural constituent of ribosome"/>
    <property type="evidence" value="ECO:0007669"/>
    <property type="project" value="TreeGrafter"/>
</dbReference>
<evidence type="ECO:0000313" key="5">
    <source>
        <dbReference type="Proteomes" id="UP000518752"/>
    </source>
</evidence>